<organism evidence="2 3">
    <name type="scientific">Liparis tanakae</name>
    <name type="common">Tanaka's snailfish</name>
    <dbReference type="NCBI Taxonomy" id="230148"/>
    <lineage>
        <taxon>Eukaryota</taxon>
        <taxon>Metazoa</taxon>
        <taxon>Chordata</taxon>
        <taxon>Craniata</taxon>
        <taxon>Vertebrata</taxon>
        <taxon>Euteleostomi</taxon>
        <taxon>Actinopterygii</taxon>
        <taxon>Neopterygii</taxon>
        <taxon>Teleostei</taxon>
        <taxon>Neoteleostei</taxon>
        <taxon>Acanthomorphata</taxon>
        <taxon>Eupercaria</taxon>
        <taxon>Perciformes</taxon>
        <taxon>Cottioidei</taxon>
        <taxon>Cottales</taxon>
        <taxon>Liparidae</taxon>
        <taxon>Liparis</taxon>
    </lineage>
</organism>
<evidence type="ECO:0000256" key="1">
    <source>
        <dbReference type="SAM" id="MobiDB-lite"/>
    </source>
</evidence>
<dbReference type="EMBL" id="SRLO01000011">
    <property type="protein sequence ID" value="TNN87262.1"/>
    <property type="molecule type" value="Genomic_DNA"/>
</dbReference>
<dbReference type="AlphaFoldDB" id="A0A4Z2JDA5"/>
<evidence type="ECO:0000313" key="3">
    <source>
        <dbReference type="Proteomes" id="UP000314294"/>
    </source>
</evidence>
<accession>A0A4Z2JDA5</accession>
<reference evidence="2 3" key="1">
    <citation type="submission" date="2019-03" db="EMBL/GenBank/DDBJ databases">
        <title>First draft genome of Liparis tanakae, snailfish: a comprehensive survey of snailfish specific genes.</title>
        <authorList>
            <person name="Kim W."/>
            <person name="Song I."/>
            <person name="Jeong J.-H."/>
            <person name="Kim D."/>
            <person name="Kim S."/>
            <person name="Ryu S."/>
            <person name="Song J.Y."/>
            <person name="Lee S.K."/>
        </authorList>
    </citation>
    <scope>NUCLEOTIDE SEQUENCE [LARGE SCALE GENOMIC DNA]</scope>
    <source>
        <tissue evidence="2">Muscle</tissue>
    </source>
</reference>
<evidence type="ECO:0000313" key="2">
    <source>
        <dbReference type="EMBL" id="TNN87262.1"/>
    </source>
</evidence>
<sequence>MPHKSEVPSTAGVITLAVMSERLRAAASVACTGELVLYLSNANIHQPEGTEHSEHMHFNSQSHVQWDTGRGPQLPYKGKATVISRKHTSRQKGGRRLETFDLSGRAQPRLYQNPSDASGTRYRKRGLWGTGVRRRDMGNQSRPGRRRGTANWSRYRDTGSFLQLCGIGFDSKNESLSQQLVSVIPDIAQDSTGDQLPDRRSDNITSSLPFYGHGLRLGPGGAEDRDYPEDHRLKLKVNKGDYL</sequence>
<name>A0A4Z2JDA5_9TELE</name>
<dbReference type="OrthoDB" id="10646451at2759"/>
<proteinExistence type="predicted"/>
<keyword evidence="3" id="KW-1185">Reference proteome</keyword>
<feature type="region of interest" description="Disordered" evidence="1">
    <location>
        <begin position="105"/>
        <end position="152"/>
    </location>
</feature>
<gene>
    <name evidence="2" type="ORF">EYF80_002464</name>
</gene>
<protein>
    <submittedName>
        <fullName evidence="2">Uncharacterized protein</fullName>
    </submittedName>
</protein>
<comment type="caution">
    <text evidence="2">The sequence shown here is derived from an EMBL/GenBank/DDBJ whole genome shotgun (WGS) entry which is preliminary data.</text>
</comment>
<dbReference type="Proteomes" id="UP000314294">
    <property type="component" value="Unassembled WGS sequence"/>
</dbReference>